<keyword evidence="7 10" id="KW-1133">Transmembrane helix</keyword>
<dbReference type="EMBL" id="BGZK01002200">
    <property type="protein sequence ID" value="GBP91720.1"/>
    <property type="molecule type" value="Genomic_DNA"/>
</dbReference>
<dbReference type="PRINTS" id="PR00783">
    <property type="entry name" value="MINTRINSICP"/>
</dbReference>
<dbReference type="PROSITE" id="PS00221">
    <property type="entry name" value="MIP"/>
    <property type="match status" value="1"/>
</dbReference>
<dbReference type="InterPro" id="IPR034294">
    <property type="entry name" value="Aquaporin_transptr"/>
</dbReference>
<sequence length="211" mass="22357">MRNKLVPLRWIYTRAIGHVSGGHINPAVTVGLLVSGDITLLKALLYVVVQMLGAAAGAAFIKVVGLRVGVVGPAQAGVRLAIVELSIPDTKQDNFGMTLPSMITESQAFLVESLITFVLVLVVQGVCDGRRSDLRGSAPLAIGLSITACHAAFIPYSGSSMNPARSFGPALVNANWTAHWCNSVLYSVWESYKNGGPSITRAPLERAEKMA</sequence>
<dbReference type="InterPro" id="IPR000425">
    <property type="entry name" value="MIP"/>
</dbReference>
<keyword evidence="5 9" id="KW-0812">Transmembrane</keyword>
<comment type="caution">
    <text evidence="11">The sequence shown here is derived from an EMBL/GenBank/DDBJ whole genome shotgun (WGS) entry which is preliminary data.</text>
</comment>
<keyword evidence="4 9" id="KW-0813">Transport</keyword>
<evidence type="ECO:0000313" key="11">
    <source>
        <dbReference type="EMBL" id="GBP91720.1"/>
    </source>
</evidence>
<gene>
    <name evidence="11" type="ORF">EVAR_69222_1</name>
</gene>
<protein>
    <submittedName>
        <fullName evidence="11">Aquaporin AQPAe.a</fullName>
    </submittedName>
</protein>
<dbReference type="AlphaFoldDB" id="A0A4C1ZUQ7"/>
<evidence type="ECO:0000256" key="2">
    <source>
        <dbReference type="ARBA" id="ARBA00006175"/>
    </source>
</evidence>
<dbReference type="SUPFAM" id="SSF81338">
    <property type="entry name" value="Aquaporin-like"/>
    <property type="match status" value="1"/>
</dbReference>
<dbReference type="PANTHER" id="PTHR19139:SF291">
    <property type="entry name" value="AQUAPORIN"/>
    <property type="match status" value="1"/>
</dbReference>
<evidence type="ECO:0000256" key="8">
    <source>
        <dbReference type="ARBA" id="ARBA00023136"/>
    </source>
</evidence>
<reference evidence="11 12" key="1">
    <citation type="journal article" date="2019" name="Commun. Biol.">
        <title>The bagworm genome reveals a unique fibroin gene that provides high tensile strength.</title>
        <authorList>
            <person name="Kono N."/>
            <person name="Nakamura H."/>
            <person name="Ohtoshi R."/>
            <person name="Tomita M."/>
            <person name="Numata K."/>
            <person name="Arakawa K."/>
        </authorList>
    </citation>
    <scope>NUCLEOTIDE SEQUENCE [LARGE SCALE GENOMIC DNA]</scope>
</reference>
<feature type="transmembrane region" description="Helical" evidence="10">
    <location>
        <begin position="107"/>
        <end position="126"/>
    </location>
</feature>
<dbReference type="GO" id="GO:0005886">
    <property type="term" value="C:plasma membrane"/>
    <property type="evidence" value="ECO:0007669"/>
    <property type="project" value="TreeGrafter"/>
</dbReference>
<evidence type="ECO:0000256" key="10">
    <source>
        <dbReference type="SAM" id="Phobius"/>
    </source>
</evidence>
<evidence type="ECO:0000256" key="7">
    <source>
        <dbReference type="ARBA" id="ARBA00022989"/>
    </source>
</evidence>
<evidence type="ECO:0000256" key="9">
    <source>
        <dbReference type="RuleBase" id="RU000477"/>
    </source>
</evidence>
<dbReference type="InterPro" id="IPR023271">
    <property type="entry name" value="Aquaporin-like"/>
</dbReference>
<comment type="subcellular location">
    <subcellularLocation>
        <location evidence="1">Membrane</location>
        <topology evidence="1">Multi-pass membrane protein</topology>
    </subcellularLocation>
</comment>
<feature type="transmembrane region" description="Helical" evidence="10">
    <location>
        <begin position="43"/>
        <end position="61"/>
    </location>
</feature>
<dbReference type="STRING" id="151549.A0A4C1ZUQ7"/>
<dbReference type="PANTHER" id="PTHR19139">
    <property type="entry name" value="AQUAPORIN TRANSPORTER"/>
    <property type="match status" value="1"/>
</dbReference>
<feature type="transmembrane region" description="Helical" evidence="10">
    <location>
        <begin position="138"/>
        <end position="156"/>
    </location>
</feature>
<dbReference type="Proteomes" id="UP000299102">
    <property type="component" value="Unassembled WGS sequence"/>
</dbReference>
<dbReference type="Gene3D" id="1.20.1080.10">
    <property type="entry name" value="Glycerol uptake facilitator protein"/>
    <property type="match status" value="1"/>
</dbReference>
<proteinExistence type="inferred from homology"/>
<keyword evidence="6" id="KW-0677">Repeat</keyword>
<evidence type="ECO:0000256" key="5">
    <source>
        <dbReference type="ARBA" id="ARBA00022692"/>
    </source>
</evidence>
<organism evidence="11 12">
    <name type="scientific">Eumeta variegata</name>
    <name type="common">Bagworm moth</name>
    <name type="synonym">Eumeta japonica</name>
    <dbReference type="NCBI Taxonomy" id="151549"/>
    <lineage>
        <taxon>Eukaryota</taxon>
        <taxon>Metazoa</taxon>
        <taxon>Ecdysozoa</taxon>
        <taxon>Arthropoda</taxon>
        <taxon>Hexapoda</taxon>
        <taxon>Insecta</taxon>
        <taxon>Pterygota</taxon>
        <taxon>Neoptera</taxon>
        <taxon>Endopterygota</taxon>
        <taxon>Lepidoptera</taxon>
        <taxon>Glossata</taxon>
        <taxon>Ditrysia</taxon>
        <taxon>Tineoidea</taxon>
        <taxon>Psychidae</taxon>
        <taxon>Oiketicinae</taxon>
        <taxon>Eumeta</taxon>
    </lineage>
</organism>
<keyword evidence="12" id="KW-1185">Reference proteome</keyword>
<name>A0A4C1ZUQ7_EUMVA</name>
<dbReference type="InterPro" id="IPR022357">
    <property type="entry name" value="MIP_CS"/>
</dbReference>
<evidence type="ECO:0000256" key="4">
    <source>
        <dbReference type="ARBA" id="ARBA00022448"/>
    </source>
</evidence>
<evidence type="ECO:0000256" key="3">
    <source>
        <dbReference type="ARBA" id="ARBA00011881"/>
    </source>
</evidence>
<comment type="subunit">
    <text evidence="3">Homotetramer.</text>
</comment>
<accession>A0A4C1ZUQ7</accession>
<keyword evidence="8 10" id="KW-0472">Membrane</keyword>
<evidence type="ECO:0000313" key="12">
    <source>
        <dbReference type="Proteomes" id="UP000299102"/>
    </source>
</evidence>
<comment type="similarity">
    <text evidence="2 9">Belongs to the MIP/aquaporin (TC 1.A.8) family.</text>
</comment>
<evidence type="ECO:0000256" key="6">
    <source>
        <dbReference type="ARBA" id="ARBA00022737"/>
    </source>
</evidence>
<evidence type="ECO:0000256" key="1">
    <source>
        <dbReference type="ARBA" id="ARBA00004141"/>
    </source>
</evidence>
<dbReference type="GO" id="GO:0015267">
    <property type="term" value="F:channel activity"/>
    <property type="evidence" value="ECO:0007669"/>
    <property type="project" value="InterPro"/>
</dbReference>
<dbReference type="OrthoDB" id="3222at2759"/>
<dbReference type="Pfam" id="PF00230">
    <property type="entry name" value="MIP"/>
    <property type="match status" value="1"/>
</dbReference>